<gene>
    <name evidence="1" type="ORF">MRB53_010655</name>
</gene>
<comment type="caution">
    <text evidence="1">The sequence shown here is derived from an EMBL/GenBank/DDBJ whole genome shotgun (WGS) entry which is preliminary data.</text>
</comment>
<dbReference type="Proteomes" id="UP001234297">
    <property type="component" value="Chromosome 3"/>
</dbReference>
<proteinExistence type="predicted"/>
<organism evidence="1 2">
    <name type="scientific">Persea americana</name>
    <name type="common">Avocado</name>
    <dbReference type="NCBI Taxonomy" id="3435"/>
    <lineage>
        <taxon>Eukaryota</taxon>
        <taxon>Viridiplantae</taxon>
        <taxon>Streptophyta</taxon>
        <taxon>Embryophyta</taxon>
        <taxon>Tracheophyta</taxon>
        <taxon>Spermatophyta</taxon>
        <taxon>Magnoliopsida</taxon>
        <taxon>Magnoliidae</taxon>
        <taxon>Laurales</taxon>
        <taxon>Lauraceae</taxon>
        <taxon>Persea</taxon>
    </lineage>
</organism>
<accession>A0ACC2LT65</accession>
<dbReference type="EMBL" id="CM056811">
    <property type="protein sequence ID" value="KAJ8636388.1"/>
    <property type="molecule type" value="Genomic_DNA"/>
</dbReference>
<reference evidence="1 2" key="1">
    <citation type="journal article" date="2022" name="Hortic Res">
        <title>A haplotype resolved chromosomal level avocado genome allows analysis of novel avocado genes.</title>
        <authorList>
            <person name="Nath O."/>
            <person name="Fletcher S.J."/>
            <person name="Hayward A."/>
            <person name="Shaw L.M."/>
            <person name="Masouleh A.K."/>
            <person name="Furtado A."/>
            <person name="Henry R.J."/>
            <person name="Mitter N."/>
        </authorList>
    </citation>
    <scope>NUCLEOTIDE SEQUENCE [LARGE SCALE GENOMIC DNA]</scope>
    <source>
        <strain evidence="2">cv. Hass</strain>
    </source>
</reference>
<sequence length="841" mass="94928">MLGVSNSYLILFAIVILSLVSLGENTDDFSRDDFPKSFVFGAGTSAYQAEGAAAEDGRSPSTWDTYTHAGIMPDKSTGDTAAGQYHKYKEDVKLMSDMGLEAYRFSISWPRLLPNGRGAINPKGLRYYNNLINELISHGIEPHVTIYHLELPQVLEDEYKGWLSPKIVEDFTAYADLCFREFGDRVTHWTTLNEPNIMAVASYDNGLFPPQRCTPPMGLFNCTAGNSSVEPYIVAHNSLLAHASVYRLYQEKYQARQKGEIGININCVWFVPYTNSTADVKATQRALDFYIGWIANPLVFGDYPEVMKEYVGSRLPSFTKQESELVKGACDFFGLNHYSSAYLEDNSNGPAPNPREFYTDMSVNFRVEKDDTPSGQLLPFVLPIVPSGLESLLGYLNRAYGNLPIYVQENGLGMPSNESLNDTLRVDYLKGYINATLSAIRDGSNTKGYFVWSFLDVFEFLGGYQVRYGLYHVDFDDKKLRRKPKVSANWYSKFLKNSKGKKIENADKDNGERKKITDDGALVKRSHQFSLGENADDFSRDDFPKSFVFGAGTSSSQEDVKLMSDMGLEAYRFSISWSRLLPRGRGAVNPKGLKYYNNLINELISHGIEPHVTIYHLELPQILDDEYKGWLSPKIVDDFTAYADVCFREFGDRVAHWTTLNEPNIMALASYDFGLFPPQRCTPSGGFFNCTAGNSSVEPYIAAHHSLLAHASAYRLYQEKYQMSKQPKEPLISSLDGLGLPYNESLNGIERVDDLKGCINATLRAIRGGSNVKEYFVWSFLDVFEFLGGFQMRYGLYHVDFDDKELRRRPKVSAHWYSKFLKNSKEEKIEKAGMTKSGLVL</sequence>
<keyword evidence="2" id="KW-1185">Reference proteome</keyword>
<name>A0ACC2LT65_PERAE</name>
<evidence type="ECO:0000313" key="1">
    <source>
        <dbReference type="EMBL" id="KAJ8636388.1"/>
    </source>
</evidence>
<evidence type="ECO:0000313" key="2">
    <source>
        <dbReference type="Proteomes" id="UP001234297"/>
    </source>
</evidence>
<protein>
    <submittedName>
        <fullName evidence="1">Uncharacterized protein</fullName>
    </submittedName>
</protein>